<dbReference type="OrthoDB" id="694337at2759"/>
<reference evidence="3" key="2">
    <citation type="journal article" date="2018" name="Plant J.">
        <title>The Sorghum bicolor reference genome: improved assembly, gene annotations, a transcriptome atlas, and signatures of genome organization.</title>
        <authorList>
            <person name="McCormick R.F."/>
            <person name="Truong S.K."/>
            <person name="Sreedasyam A."/>
            <person name="Jenkins J."/>
            <person name="Shu S."/>
            <person name="Sims D."/>
            <person name="Kennedy M."/>
            <person name="Amirebrahimi M."/>
            <person name="Weers B.D."/>
            <person name="McKinley B."/>
            <person name="Mattison A."/>
            <person name="Morishige D.T."/>
            <person name="Grimwood J."/>
            <person name="Schmutz J."/>
            <person name="Mullet J.E."/>
        </authorList>
    </citation>
    <scope>NUCLEOTIDE SEQUENCE [LARGE SCALE GENOMIC DNA]</scope>
    <source>
        <strain evidence="3">cv. BTx623</strain>
    </source>
</reference>
<organism evidence="2 3">
    <name type="scientific">Sorghum bicolor</name>
    <name type="common">Sorghum</name>
    <name type="synonym">Sorghum vulgare</name>
    <dbReference type="NCBI Taxonomy" id="4558"/>
    <lineage>
        <taxon>Eukaryota</taxon>
        <taxon>Viridiplantae</taxon>
        <taxon>Streptophyta</taxon>
        <taxon>Embryophyta</taxon>
        <taxon>Tracheophyta</taxon>
        <taxon>Spermatophyta</taxon>
        <taxon>Magnoliopsida</taxon>
        <taxon>Liliopsida</taxon>
        <taxon>Poales</taxon>
        <taxon>Poaceae</taxon>
        <taxon>PACMAD clade</taxon>
        <taxon>Panicoideae</taxon>
        <taxon>Andropogonodae</taxon>
        <taxon>Andropogoneae</taxon>
        <taxon>Sorghinae</taxon>
        <taxon>Sorghum</taxon>
    </lineage>
</organism>
<dbReference type="STRING" id="4558.C5XNS4"/>
<dbReference type="PANTHER" id="PTHR35546:SF83">
    <property type="entry name" value="EXPRESSED PROTEIN"/>
    <property type="match status" value="1"/>
</dbReference>
<protein>
    <recommendedName>
        <fullName evidence="1">F-box protein At3g26010-like beta-propeller domain-containing protein</fullName>
    </recommendedName>
</protein>
<evidence type="ECO:0000313" key="3">
    <source>
        <dbReference type="Proteomes" id="UP000000768"/>
    </source>
</evidence>
<dbReference type="InParanoid" id="C5XNS4"/>
<sequence length="446" mass="48846">MDAVCDSLLLEEILPRVAPKNLLRLGATSRRYNALVRSPGFRRRYWCRAGVFLDLARDASGVLPRFLSSSHAPEKLVVLGDGDTTNLALFPSSSSSSARTTEELAEASLSSSWWRTGVVVVAAHSTTGGLLLCAKGRPTSRSAQYYVCNPVTRQRVVLPELRSSSLCYDPQCALLTTVANCTAGSGSQFQVVVIEQWQMEDAYLRLKVFSSGAGQWESTRISLSESSLPFEHDFRPRPVLGQSGAAYWLQPRDDTAIAYHSASDSFQVIALPRHLASRKRDRVIGERHGGGGSGGGGLRFAQSHASVLEVWEWNDSQTTTTRRRRTTTRIAQDAWTLLHRVGIAELLERNPEAAAAAGQGRSHVTPVGFHPTDVDVVFLELPWGVVVAYSMEHGTMNLQCTHNGYGTSVNLFPYVHPPYPVQIPAINNNNSSPLALPRKRKAGTHE</sequence>
<reference evidence="2 3" key="1">
    <citation type="journal article" date="2009" name="Nature">
        <title>The Sorghum bicolor genome and the diversification of grasses.</title>
        <authorList>
            <person name="Paterson A.H."/>
            <person name="Bowers J.E."/>
            <person name="Bruggmann R."/>
            <person name="Dubchak I."/>
            <person name="Grimwood J."/>
            <person name="Gundlach H."/>
            <person name="Haberer G."/>
            <person name="Hellsten U."/>
            <person name="Mitros T."/>
            <person name="Poliakov A."/>
            <person name="Schmutz J."/>
            <person name="Spannagl M."/>
            <person name="Tang H."/>
            <person name="Wang X."/>
            <person name="Wicker T."/>
            <person name="Bharti A.K."/>
            <person name="Chapman J."/>
            <person name="Feltus F.A."/>
            <person name="Gowik U."/>
            <person name="Grigoriev I.V."/>
            <person name="Lyons E."/>
            <person name="Maher C.A."/>
            <person name="Martis M."/>
            <person name="Narechania A."/>
            <person name="Otillar R.P."/>
            <person name="Penning B.W."/>
            <person name="Salamov A.A."/>
            <person name="Wang Y."/>
            <person name="Zhang L."/>
            <person name="Carpita N.C."/>
            <person name="Freeling M."/>
            <person name="Gingle A.R."/>
            <person name="Hash C.T."/>
            <person name="Keller B."/>
            <person name="Klein P."/>
            <person name="Kresovich S."/>
            <person name="McCann M.C."/>
            <person name="Ming R."/>
            <person name="Peterson D.G."/>
            <person name="Mehboob-ur-Rahman"/>
            <person name="Ware D."/>
            <person name="Westhoff P."/>
            <person name="Mayer K.F."/>
            <person name="Messing J."/>
            <person name="Rokhsar D.S."/>
        </authorList>
    </citation>
    <scope>NUCLEOTIDE SEQUENCE [LARGE SCALE GENOMIC DNA]</scope>
    <source>
        <strain evidence="3">cv. BTx623</strain>
    </source>
</reference>
<feature type="domain" description="F-box protein At3g26010-like beta-propeller" evidence="1">
    <location>
        <begin position="121"/>
        <end position="379"/>
    </location>
</feature>
<dbReference type="InterPro" id="IPR056592">
    <property type="entry name" value="Beta-prop_At3g26010-like"/>
</dbReference>
<evidence type="ECO:0000259" key="1">
    <source>
        <dbReference type="Pfam" id="PF24750"/>
    </source>
</evidence>
<dbReference type="PANTHER" id="PTHR35546">
    <property type="entry name" value="F-BOX PROTEIN INTERACTION DOMAIN PROTEIN-RELATED"/>
    <property type="match status" value="1"/>
</dbReference>
<dbReference type="AlphaFoldDB" id="C5XNS4"/>
<accession>C5XNS4</accession>
<dbReference type="KEGG" id="sbi:8078207"/>
<dbReference type="InterPro" id="IPR055290">
    <property type="entry name" value="At3g26010-like"/>
</dbReference>
<dbReference type="SUPFAM" id="SSF81383">
    <property type="entry name" value="F-box domain"/>
    <property type="match status" value="1"/>
</dbReference>
<evidence type="ECO:0000313" key="2">
    <source>
        <dbReference type="EMBL" id="EES00945.1"/>
    </source>
</evidence>
<dbReference type="Gramene" id="EES00945">
    <property type="protein sequence ID" value="EES00945"/>
    <property type="gene ID" value="SORBI_3003G194900"/>
</dbReference>
<dbReference type="eggNOG" id="ENOG502S0ZC">
    <property type="taxonomic scope" value="Eukaryota"/>
</dbReference>
<gene>
    <name evidence="2" type="ORF">SORBI_3003G194900</name>
</gene>
<dbReference type="EMBL" id="CM000762">
    <property type="protein sequence ID" value="EES00945.1"/>
    <property type="molecule type" value="Genomic_DNA"/>
</dbReference>
<dbReference type="Pfam" id="PF24750">
    <property type="entry name" value="b-prop_At3g26010-like"/>
    <property type="match status" value="1"/>
</dbReference>
<proteinExistence type="predicted"/>
<dbReference type="Proteomes" id="UP000000768">
    <property type="component" value="Chromosome 3"/>
</dbReference>
<keyword evidence="3" id="KW-1185">Reference proteome</keyword>
<name>C5XNS4_SORBI</name>
<dbReference type="InterPro" id="IPR036047">
    <property type="entry name" value="F-box-like_dom_sf"/>
</dbReference>
<dbReference type="HOGENOM" id="CLU_614527_0_0_1"/>